<dbReference type="AlphaFoldDB" id="X1KLA3"/>
<name>X1KLA3_9ZZZZ</name>
<gene>
    <name evidence="1" type="ORF">S06H3_03147</name>
</gene>
<proteinExistence type="predicted"/>
<organism evidence="1">
    <name type="scientific">marine sediment metagenome</name>
    <dbReference type="NCBI Taxonomy" id="412755"/>
    <lineage>
        <taxon>unclassified sequences</taxon>
        <taxon>metagenomes</taxon>
        <taxon>ecological metagenomes</taxon>
    </lineage>
</organism>
<accession>X1KLA3</accession>
<dbReference type="EMBL" id="BARV01000995">
    <property type="protein sequence ID" value="GAH90924.1"/>
    <property type="molecule type" value="Genomic_DNA"/>
</dbReference>
<comment type="caution">
    <text evidence="1">The sequence shown here is derived from an EMBL/GenBank/DDBJ whole genome shotgun (WGS) entry which is preliminary data.</text>
</comment>
<protein>
    <submittedName>
        <fullName evidence="1">Uncharacterized protein</fullName>
    </submittedName>
</protein>
<feature type="non-terminal residue" evidence="1">
    <location>
        <position position="1"/>
    </location>
</feature>
<evidence type="ECO:0000313" key="1">
    <source>
        <dbReference type="EMBL" id="GAH90924.1"/>
    </source>
</evidence>
<reference evidence="1" key="1">
    <citation type="journal article" date="2014" name="Front. Microbiol.">
        <title>High frequency of phylogenetically diverse reductive dehalogenase-homologous genes in deep subseafloor sedimentary metagenomes.</title>
        <authorList>
            <person name="Kawai M."/>
            <person name="Futagami T."/>
            <person name="Toyoda A."/>
            <person name="Takaki Y."/>
            <person name="Nishi S."/>
            <person name="Hori S."/>
            <person name="Arai W."/>
            <person name="Tsubouchi T."/>
            <person name="Morono Y."/>
            <person name="Uchiyama I."/>
            <person name="Ito T."/>
            <person name="Fujiyama A."/>
            <person name="Inagaki F."/>
            <person name="Takami H."/>
        </authorList>
    </citation>
    <scope>NUCLEOTIDE SEQUENCE</scope>
    <source>
        <strain evidence="1">Expedition CK06-06</strain>
    </source>
</reference>
<sequence>HMEPSTIAVSGLTAVEELADIATVRKRVSRTRERYVEAVEVVQAAAAPEAPEMELAGVSVQDLMNLLDVMLPEELLGLDITPGRQVGAETKGRVFYQDVWIENGKVKTIRKGEPRTLGYTPRFAKKKYKTRRRRKRLTKRDMYILEVLKTNPQAGALALML</sequence>